<dbReference type="Proteomes" id="UP000183015">
    <property type="component" value="Unassembled WGS sequence"/>
</dbReference>
<dbReference type="InterPro" id="IPR036890">
    <property type="entry name" value="HATPase_C_sf"/>
</dbReference>
<gene>
    <name evidence="1" type="ORF">SAMN05414137_10797</name>
</gene>
<evidence type="ECO:0000313" key="2">
    <source>
        <dbReference type="Proteomes" id="UP000183015"/>
    </source>
</evidence>
<name>A0A1H7NXM4_STRJI</name>
<dbReference type="PANTHER" id="PTHR35526:SF3">
    <property type="entry name" value="ANTI-SIGMA-F FACTOR RSBW"/>
    <property type="match status" value="1"/>
</dbReference>
<dbReference type="AlphaFoldDB" id="A0A1H7NXM4"/>
<reference evidence="2" key="1">
    <citation type="submission" date="2016-10" db="EMBL/GenBank/DDBJ databases">
        <authorList>
            <person name="Varghese N."/>
        </authorList>
    </citation>
    <scope>NUCLEOTIDE SEQUENCE [LARGE SCALE GENOMIC DNA]</scope>
    <source>
        <strain evidence="2">DSM 45096 / BCRC 16803 / CGMCC 4.1857 / CIP 109030 / JCM 12277 / KCTC 19219 / NBRC 100920 / 33214</strain>
    </source>
</reference>
<dbReference type="Gene3D" id="3.30.565.10">
    <property type="entry name" value="Histidine kinase-like ATPase, C-terminal domain"/>
    <property type="match status" value="1"/>
</dbReference>
<organism evidence="1 2">
    <name type="scientific">Streptacidiphilus jiangxiensis</name>
    <dbReference type="NCBI Taxonomy" id="235985"/>
    <lineage>
        <taxon>Bacteria</taxon>
        <taxon>Bacillati</taxon>
        <taxon>Actinomycetota</taxon>
        <taxon>Actinomycetes</taxon>
        <taxon>Kitasatosporales</taxon>
        <taxon>Streptomycetaceae</taxon>
        <taxon>Streptacidiphilus</taxon>
    </lineage>
</organism>
<dbReference type="RefSeq" id="WP_236655927.1">
    <property type="nucleotide sequence ID" value="NZ_BBPN01000008.1"/>
</dbReference>
<sequence>MPRAKYPAGGPRVDRMVVSEGRGVVGRCRDFVRACLDERGWLDGPGDEQRSVVEDVLLMTSELVTNACLHAGGPRQLVVSSTGGRLRVEVEDGTDQPPVVRTAVPAHPGGHGLRVLQQLSRAWGCEPREDGKAVWFEIDRA</sequence>
<dbReference type="STRING" id="235985.SAMN05414137_10797"/>
<evidence type="ECO:0008006" key="3">
    <source>
        <dbReference type="Google" id="ProtNLM"/>
    </source>
</evidence>
<accession>A0A1H7NXM4</accession>
<dbReference type="EMBL" id="FOAZ01000007">
    <property type="protein sequence ID" value="SEL27607.1"/>
    <property type="molecule type" value="Genomic_DNA"/>
</dbReference>
<dbReference type="eggNOG" id="COG2172">
    <property type="taxonomic scope" value="Bacteria"/>
</dbReference>
<proteinExistence type="predicted"/>
<dbReference type="PANTHER" id="PTHR35526">
    <property type="entry name" value="ANTI-SIGMA-F FACTOR RSBW-RELATED"/>
    <property type="match status" value="1"/>
</dbReference>
<dbReference type="CDD" id="cd16936">
    <property type="entry name" value="HATPase_RsbW-like"/>
    <property type="match status" value="1"/>
</dbReference>
<dbReference type="SUPFAM" id="SSF55874">
    <property type="entry name" value="ATPase domain of HSP90 chaperone/DNA topoisomerase II/histidine kinase"/>
    <property type="match status" value="1"/>
</dbReference>
<evidence type="ECO:0000313" key="1">
    <source>
        <dbReference type="EMBL" id="SEL27607.1"/>
    </source>
</evidence>
<keyword evidence="2" id="KW-1185">Reference proteome</keyword>
<dbReference type="InterPro" id="IPR050267">
    <property type="entry name" value="Anti-sigma-factor_SerPK"/>
</dbReference>
<protein>
    <recommendedName>
        <fullName evidence="3">Anti-sigma regulatory factor (Ser/Thr protein kinase)</fullName>
    </recommendedName>
</protein>